<comment type="caution">
    <text evidence="1">The sequence shown here is derived from an EMBL/GenBank/DDBJ whole genome shotgun (WGS) entry which is preliminary data.</text>
</comment>
<accession>A0A7C3UVZ5</accession>
<name>A0A7C3UVZ5_UNCW3</name>
<evidence type="ECO:0000313" key="1">
    <source>
        <dbReference type="EMBL" id="HGE99989.1"/>
    </source>
</evidence>
<gene>
    <name evidence="1" type="ORF">ENX07_07995</name>
</gene>
<dbReference type="AlphaFoldDB" id="A0A7C3UVZ5"/>
<sequence length="112" mass="13161">MFSSSKITNLAKEIFEEILNLTEDKINLNEYCTTKLKSSFPELSDLEIFEILDKLVKKISVYINRRKEECESRNITPQYIISPLIPYILIRPGSLQKEEPLISFCRNIEIIY</sequence>
<reference evidence="1" key="1">
    <citation type="journal article" date="2020" name="mSystems">
        <title>Genome- and Community-Level Interaction Insights into Carbon Utilization and Element Cycling Functions of Hydrothermarchaeota in Hydrothermal Sediment.</title>
        <authorList>
            <person name="Zhou Z."/>
            <person name="Liu Y."/>
            <person name="Xu W."/>
            <person name="Pan J."/>
            <person name="Luo Z.H."/>
            <person name="Li M."/>
        </authorList>
    </citation>
    <scope>NUCLEOTIDE SEQUENCE [LARGE SCALE GENOMIC DNA]</scope>
    <source>
        <strain evidence="1">SpSt-906</strain>
    </source>
</reference>
<proteinExistence type="predicted"/>
<organism evidence="1">
    <name type="scientific">candidate division WOR-3 bacterium</name>
    <dbReference type="NCBI Taxonomy" id="2052148"/>
    <lineage>
        <taxon>Bacteria</taxon>
        <taxon>Bacteria division WOR-3</taxon>
    </lineage>
</organism>
<protein>
    <submittedName>
        <fullName evidence="1">Uncharacterized protein</fullName>
    </submittedName>
</protein>
<dbReference type="EMBL" id="DTMQ01000048">
    <property type="protein sequence ID" value="HGE99989.1"/>
    <property type="molecule type" value="Genomic_DNA"/>
</dbReference>